<feature type="binding site" evidence="7">
    <location>
        <position position="136"/>
    </location>
    <ligand>
        <name>Zn(2+)</name>
        <dbReference type="ChEBI" id="CHEBI:29105"/>
        <note>catalytic</note>
    </ligand>
</feature>
<dbReference type="PANTHER" id="PTHR10127">
    <property type="entry name" value="DISCOIDIN, CUB, EGF, LAMININ , AND ZINC METALLOPROTEASE DOMAIN CONTAINING"/>
    <property type="match status" value="1"/>
</dbReference>
<reference evidence="12" key="1">
    <citation type="submission" date="2023-06" db="EMBL/GenBank/DDBJ databases">
        <title>Genomic analysis of the entomopathogenic nematode Steinernema hermaphroditum.</title>
        <authorList>
            <person name="Schwarz E.M."/>
            <person name="Heppert J.K."/>
            <person name="Baniya A."/>
            <person name="Schwartz H.T."/>
            <person name="Tan C.-H."/>
            <person name="Antoshechkin I."/>
            <person name="Sternberg P.W."/>
            <person name="Goodrich-Blair H."/>
            <person name="Dillman A.R."/>
        </authorList>
    </citation>
    <scope>NUCLEOTIDE SEQUENCE</scope>
    <source>
        <strain evidence="12">PS9179</strain>
        <tissue evidence="12">Whole animal</tissue>
    </source>
</reference>
<dbReference type="GO" id="GO:0006508">
    <property type="term" value="P:proteolysis"/>
    <property type="evidence" value="ECO:0007669"/>
    <property type="project" value="UniProtKB-KW"/>
</dbReference>
<feature type="compositionally biased region" description="Acidic residues" evidence="9">
    <location>
        <begin position="396"/>
        <end position="408"/>
    </location>
</feature>
<dbReference type="InterPro" id="IPR000742">
    <property type="entry name" value="EGF"/>
</dbReference>
<keyword evidence="2 7" id="KW-0479">Metal-binding</keyword>
<dbReference type="PROSITE" id="PS51864">
    <property type="entry name" value="ASTACIN"/>
    <property type="match status" value="1"/>
</dbReference>
<name>A0AA39I777_9BILA</name>
<proteinExistence type="predicted"/>
<evidence type="ECO:0000256" key="5">
    <source>
        <dbReference type="ARBA" id="ARBA00023049"/>
    </source>
</evidence>
<keyword evidence="8" id="KW-0732">Signal</keyword>
<dbReference type="AlphaFoldDB" id="A0AA39I777"/>
<dbReference type="SMART" id="SM00235">
    <property type="entry name" value="ZnMc"/>
    <property type="match status" value="1"/>
</dbReference>
<feature type="domain" description="F-box" evidence="10">
    <location>
        <begin position="432"/>
        <end position="480"/>
    </location>
</feature>
<keyword evidence="4 7" id="KW-0862">Zinc</keyword>
<keyword evidence="6 7" id="KW-1015">Disulfide bond</keyword>
<dbReference type="InterPro" id="IPR024079">
    <property type="entry name" value="MetalloPept_cat_dom_sf"/>
</dbReference>
<sequence length="937" mass="108556">MYSWCTSQRIQSYSCLLLFFLFTPTFAIVKRNAINPLTYPERLWQTDRPIPYTFADDFLEKDRQVIRTVFESVASKTCLSFKDLSNSTSKEITETTLYFVNSTEGCSSRIGKNEEIDLQEINLQELGCRQISTYYHELFHALGLDHTQNRDDRDDYLTFYANHTQPERVYNFDKLTTEDINSFGVPYDFDSVMHYEGGDFLNDENRSNLVALDELYQHAMGTNRYGAAHSDYLLLNRLYSCFDRCATVKTICQNGGFVNPNKCHQCICPRGFGGAFCEEPELSGLLQCAKITKNVKTLTAYRYAADFWQTLKITGNWKGDRDSSCYWHLKASAEKQIEMELVDYQMNGELAWLEVRLGNFEVGGYKFFNHTELPDEPMTSEENHAVITLAPMENTTEEEYDTKDEEENVQSVAKEKETKRRRGAFHSIKHLPFDFNRCSNEILLQILESLDNKSIAKCRFVCRRWNSLIIDRLIIKFKRLRMDLDSIFNNTYSISTGWNSRKTKTYSYDCLLRDLPQNLPIEMIRLGKSQHAIADRMFQLACFSHLKTVHLSYSSRRPGDDFPAFWTTLMTKESLEEVNCLFKCEKIPMSVVTSTRRTPLRRLRRVSFGCDPINCEEYLFLMEHVSDSVNSNVKLNNDDEFRSIVEHVINNPRVCDLGFFPLKYRKSIHMDFADLTSNVEVIGSMHDIRTDSGMPTILSVLVGIWAVIKAVKDVFVYVYQRIKHDLRSGLPVLVMPEEQIHFIREAVCRILLKLESDGTKEYIAYDMVAGKYGEMTINRRWFNSWRSRGYEWFEHIVADSEALSNILANAPNPNDFKCSCENQVSRFRLMPQVKFNHFERANEEKWYHDSGNDVIVLLEILFEFAQIVKFPYTLNYTIMTMSALQALILTLPSESPTSGHRGTASTIRRSKGKVLSTIWSKYGTTLNPNTASTSEHF</sequence>
<evidence type="ECO:0000256" key="6">
    <source>
        <dbReference type="ARBA" id="ARBA00023157"/>
    </source>
</evidence>
<keyword evidence="13" id="KW-1185">Reference proteome</keyword>
<evidence type="ECO:0000259" key="11">
    <source>
        <dbReference type="PROSITE" id="PS51864"/>
    </source>
</evidence>
<dbReference type="PRINTS" id="PR00480">
    <property type="entry name" value="ASTACIN"/>
</dbReference>
<dbReference type="Pfam" id="PF01400">
    <property type="entry name" value="Astacin"/>
    <property type="match status" value="1"/>
</dbReference>
<evidence type="ECO:0000256" key="4">
    <source>
        <dbReference type="ARBA" id="ARBA00022833"/>
    </source>
</evidence>
<evidence type="ECO:0000256" key="1">
    <source>
        <dbReference type="ARBA" id="ARBA00022670"/>
    </source>
</evidence>
<comment type="cofactor">
    <cofactor evidence="7 8">
        <name>Zn(2+)</name>
        <dbReference type="ChEBI" id="CHEBI:29105"/>
    </cofactor>
    <text evidence="7 8">Binds 1 zinc ion per subunit.</text>
</comment>
<evidence type="ECO:0000256" key="8">
    <source>
        <dbReference type="RuleBase" id="RU361183"/>
    </source>
</evidence>
<keyword evidence="1 7" id="KW-0645">Protease</keyword>
<feature type="binding site" evidence="7">
    <location>
        <position position="140"/>
    </location>
    <ligand>
        <name>Zn(2+)</name>
        <dbReference type="ChEBI" id="CHEBI:29105"/>
        <note>catalytic</note>
    </ligand>
</feature>
<dbReference type="InterPro" id="IPR001506">
    <property type="entry name" value="Peptidase_M12A"/>
</dbReference>
<accession>A0AA39I777</accession>
<dbReference type="InterPro" id="IPR036047">
    <property type="entry name" value="F-box-like_dom_sf"/>
</dbReference>
<dbReference type="PANTHER" id="PTHR10127:SF780">
    <property type="entry name" value="METALLOENDOPEPTIDASE"/>
    <property type="match status" value="1"/>
</dbReference>
<evidence type="ECO:0000256" key="9">
    <source>
        <dbReference type="SAM" id="MobiDB-lite"/>
    </source>
</evidence>
<dbReference type="Pfam" id="PF12937">
    <property type="entry name" value="F-box-like"/>
    <property type="match status" value="1"/>
</dbReference>
<evidence type="ECO:0000256" key="7">
    <source>
        <dbReference type="PROSITE-ProRule" id="PRU01211"/>
    </source>
</evidence>
<dbReference type="EMBL" id="JAUCMV010000002">
    <property type="protein sequence ID" value="KAK0419093.1"/>
    <property type="molecule type" value="Genomic_DNA"/>
</dbReference>
<dbReference type="SUPFAM" id="SSF81383">
    <property type="entry name" value="F-box domain"/>
    <property type="match status" value="1"/>
</dbReference>
<dbReference type="Proteomes" id="UP001175271">
    <property type="component" value="Unassembled WGS sequence"/>
</dbReference>
<comment type="caution">
    <text evidence="12">The sequence shown here is derived from an EMBL/GenBank/DDBJ whole genome shotgun (WGS) entry which is preliminary data.</text>
</comment>
<dbReference type="SUPFAM" id="SSF55486">
    <property type="entry name" value="Metalloproteases ('zincins'), catalytic domain"/>
    <property type="match status" value="1"/>
</dbReference>
<feature type="disulfide bond" evidence="7">
    <location>
        <begin position="106"/>
        <end position="128"/>
    </location>
</feature>
<dbReference type="Gene3D" id="1.20.1280.50">
    <property type="match status" value="1"/>
</dbReference>
<dbReference type="PROSITE" id="PS01186">
    <property type="entry name" value="EGF_2"/>
    <property type="match status" value="1"/>
</dbReference>
<keyword evidence="5 7" id="KW-0482">Metalloprotease</keyword>
<dbReference type="EC" id="3.4.24.-" evidence="8"/>
<feature type="signal peptide" evidence="8">
    <location>
        <begin position="1"/>
        <end position="27"/>
    </location>
</feature>
<dbReference type="PROSITE" id="PS00022">
    <property type="entry name" value="EGF_1"/>
    <property type="match status" value="1"/>
</dbReference>
<evidence type="ECO:0000256" key="3">
    <source>
        <dbReference type="ARBA" id="ARBA00022801"/>
    </source>
</evidence>
<evidence type="ECO:0000259" key="10">
    <source>
        <dbReference type="PROSITE" id="PS50181"/>
    </source>
</evidence>
<dbReference type="GO" id="GO:0004222">
    <property type="term" value="F:metalloendopeptidase activity"/>
    <property type="evidence" value="ECO:0007669"/>
    <property type="project" value="UniProtKB-UniRule"/>
</dbReference>
<evidence type="ECO:0000256" key="2">
    <source>
        <dbReference type="ARBA" id="ARBA00022723"/>
    </source>
</evidence>
<dbReference type="SMART" id="SM00256">
    <property type="entry name" value="FBOX"/>
    <property type="match status" value="1"/>
</dbReference>
<gene>
    <name evidence="12" type="ORF">QR680_013949</name>
</gene>
<feature type="active site" evidence="7">
    <location>
        <position position="137"/>
    </location>
</feature>
<dbReference type="Gene3D" id="3.40.390.10">
    <property type="entry name" value="Collagenase (Catalytic Domain)"/>
    <property type="match status" value="1"/>
</dbReference>
<feature type="binding site" evidence="7">
    <location>
        <position position="146"/>
    </location>
    <ligand>
        <name>Zn(2+)</name>
        <dbReference type="ChEBI" id="CHEBI:29105"/>
        <note>catalytic</note>
    </ligand>
</feature>
<feature type="region of interest" description="Disordered" evidence="9">
    <location>
        <begin position="396"/>
        <end position="415"/>
    </location>
</feature>
<dbReference type="GO" id="GO:0008270">
    <property type="term" value="F:zinc ion binding"/>
    <property type="evidence" value="ECO:0007669"/>
    <property type="project" value="UniProtKB-UniRule"/>
</dbReference>
<evidence type="ECO:0000313" key="12">
    <source>
        <dbReference type="EMBL" id="KAK0419093.1"/>
    </source>
</evidence>
<dbReference type="InterPro" id="IPR001810">
    <property type="entry name" value="F-box_dom"/>
</dbReference>
<protein>
    <recommendedName>
        <fullName evidence="8">Metalloendopeptidase</fullName>
        <ecNumber evidence="8">3.4.24.-</ecNumber>
    </recommendedName>
</protein>
<dbReference type="PROSITE" id="PS50181">
    <property type="entry name" value="FBOX"/>
    <property type="match status" value="1"/>
</dbReference>
<dbReference type="InterPro" id="IPR006026">
    <property type="entry name" value="Peptidase_Metallo"/>
</dbReference>
<comment type="caution">
    <text evidence="7">Lacks conserved residue(s) required for the propagation of feature annotation.</text>
</comment>
<keyword evidence="3 7" id="KW-0378">Hydrolase</keyword>
<feature type="chain" id="PRO_5041480774" description="Metalloendopeptidase" evidence="8">
    <location>
        <begin position="28"/>
        <end position="937"/>
    </location>
</feature>
<feature type="domain" description="Peptidase M12A" evidence="11">
    <location>
        <begin position="32"/>
        <end position="242"/>
    </location>
</feature>
<organism evidence="12 13">
    <name type="scientific">Steinernema hermaphroditum</name>
    <dbReference type="NCBI Taxonomy" id="289476"/>
    <lineage>
        <taxon>Eukaryota</taxon>
        <taxon>Metazoa</taxon>
        <taxon>Ecdysozoa</taxon>
        <taxon>Nematoda</taxon>
        <taxon>Chromadorea</taxon>
        <taxon>Rhabditida</taxon>
        <taxon>Tylenchina</taxon>
        <taxon>Panagrolaimomorpha</taxon>
        <taxon>Strongyloidoidea</taxon>
        <taxon>Steinernematidae</taxon>
        <taxon>Steinernema</taxon>
    </lineage>
</organism>
<evidence type="ECO:0000313" key="13">
    <source>
        <dbReference type="Proteomes" id="UP001175271"/>
    </source>
</evidence>